<feature type="chain" id="PRO_5046211864" description="META domain-containing protein" evidence="1">
    <location>
        <begin position="24"/>
        <end position="135"/>
    </location>
</feature>
<sequence>MKRVLIILPALALAACSPAPVWQVVSVRTSADPATETGLSRLRIDDHRFSGTTGCADVAGEFDGGSDGGSDGGDTITLRDVALGDPGDCTGWARHTHDQLAPLIVDGATFRMRHPSDFEIVLVGDLGETVRLMQE</sequence>
<dbReference type="Proteomes" id="UP001218071">
    <property type="component" value="Chromosome"/>
</dbReference>
<gene>
    <name evidence="2" type="ORF">CJEDD_10125</name>
</gene>
<keyword evidence="1" id="KW-0732">Signal</keyword>
<protein>
    <recommendedName>
        <fullName evidence="4">META domain-containing protein</fullName>
    </recommendedName>
</protein>
<organism evidence="2 3">
    <name type="scientific">Corynebacterium jeddahense</name>
    <dbReference type="NCBI Taxonomy" id="1414719"/>
    <lineage>
        <taxon>Bacteria</taxon>
        <taxon>Bacillati</taxon>
        <taxon>Actinomycetota</taxon>
        <taxon>Actinomycetes</taxon>
        <taxon>Mycobacteriales</taxon>
        <taxon>Corynebacteriaceae</taxon>
        <taxon>Corynebacterium</taxon>
    </lineage>
</organism>
<name>A0ABY7ULK3_9CORY</name>
<evidence type="ECO:0000256" key="1">
    <source>
        <dbReference type="SAM" id="SignalP"/>
    </source>
</evidence>
<evidence type="ECO:0008006" key="4">
    <source>
        <dbReference type="Google" id="ProtNLM"/>
    </source>
</evidence>
<proteinExistence type="predicted"/>
<accession>A0ABY7ULK3</accession>
<dbReference type="RefSeq" id="WP_052333777.1">
    <property type="nucleotide sequence ID" value="NZ_CBYN010000048.1"/>
</dbReference>
<reference evidence="2 3" key="1">
    <citation type="submission" date="2020-10" db="EMBL/GenBank/DDBJ databases">
        <title>Complete genome sequence of Corynebacterium jeddahense DSM 45997, type strain of Corynebacterium jeddahense.</title>
        <authorList>
            <person name="Busche T."/>
            <person name="Kalinowski J."/>
            <person name="Ruckert C."/>
        </authorList>
    </citation>
    <scope>NUCLEOTIDE SEQUENCE [LARGE SCALE GENOMIC DNA]</scope>
    <source>
        <strain evidence="2 3">DSM 45997</strain>
    </source>
</reference>
<evidence type="ECO:0000313" key="2">
    <source>
        <dbReference type="EMBL" id="WCZ39595.1"/>
    </source>
</evidence>
<dbReference type="PROSITE" id="PS51257">
    <property type="entry name" value="PROKAR_LIPOPROTEIN"/>
    <property type="match status" value="1"/>
</dbReference>
<evidence type="ECO:0000313" key="3">
    <source>
        <dbReference type="Proteomes" id="UP001218071"/>
    </source>
</evidence>
<dbReference type="EMBL" id="CP063194">
    <property type="protein sequence ID" value="WCZ39595.1"/>
    <property type="molecule type" value="Genomic_DNA"/>
</dbReference>
<feature type="signal peptide" evidence="1">
    <location>
        <begin position="1"/>
        <end position="23"/>
    </location>
</feature>
<keyword evidence="3" id="KW-1185">Reference proteome</keyword>